<keyword evidence="3" id="KW-1185">Reference proteome</keyword>
<dbReference type="RefSeq" id="WP_265725307.1">
    <property type="nucleotide sequence ID" value="NZ_JAOSLC020000003.1"/>
</dbReference>
<evidence type="ECO:0000313" key="2">
    <source>
        <dbReference type="EMBL" id="MDD7914704.1"/>
    </source>
</evidence>
<reference evidence="2" key="1">
    <citation type="submission" date="2023-02" db="EMBL/GenBank/DDBJ databases">
        <title>Polaribacter ponticola sp. nov., isolated from seawater.</title>
        <authorList>
            <person name="Baek J.H."/>
            <person name="Kim J.M."/>
            <person name="Choi D.G."/>
            <person name="Jeon C.O."/>
        </authorList>
    </citation>
    <scope>NUCLEOTIDE SEQUENCE</scope>
    <source>
        <strain evidence="2">MSW5</strain>
    </source>
</reference>
<feature type="transmembrane region" description="Helical" evidence="1">
    <location>
        <begin position="39"/>
        <end position="59"/>
    </location>
</feature>
<organism evidence="2 3">
    <name type="scientific">Polaribacter ponticola</name>
    <dbReference type="NCBI Taxonomy" id="2978475"/>
    <lineage>
        <taxon>Bacteria</taxon>
        <taxon>Pseudomonadati</taxon>
        <taxon>Bacteroidota</taxon>
        <taxon>Flavobacteriia</taxon>
        <taxon>Flavobacteriales</taxon>
        <taxon>Flavobacteriaceae</taxon>
    </lineage>
</organism>
<keyword evidence="1" id="KW-0812">Transmembrane</keyword>
<proteinExistence type="predicted"/>
<comment type="caution">
    <text evidence="2">The sequence shown here is derived from an EMBL/GenBank/DDBJ whole genome shotgun (WGS) entry which is preliminary data.</text>
</comment>
<keyword evidence="1" id="KW-1133">Transmembrane helix</keyword>
<sequence>MKTKYLNLFWAVLATVILIYEFSDGKQHSIAIFGQQFKVWYLTIIWSIVAIKNYYSFYFKLKSELITQK</sequence>
<protein>
    <submittedName>
        <fullName evidence="2">Uncharacterized protein</fullName>
    </submittedName>
</protein>
<dbReference type="EMBL" id="JAOSLC020000003">
    <property type="protein sequence ID" value="MDD7914704.1"/>
    <property type="molecule type" value="Genomic_DNA"/>
</dbReference>
<keyword evidence="1" id="KW-0472">Membrane</keyword>
<evidence type="ECO:0000313" key="3">
    <source>
        <dbReference type="Proteomes" id="UP001151478"/>
    </source>
</evidence>
<gene>
    <name evidence="2" type="ORF">N5A56_009855</name>
</gene>
<dbReference type="Proteomes" id="UP001151478">
    <property type="component" value="Unassembled WGS sequence"/>
</dbReference>
<evidence type="ECO:0000256" key="1">
    <source>
        <dbReference type="SAM" id="Phobius"/>
    </source>
</evidence>
<accession>A0ABT5SA44</accession>
<name>A0ABT5SA44_9FLAO</name>